<evidence type="ECO:0000313" key="2">
    <source>
        <dbReference type="EMBL" id="TWO72828.1"/>
    </source>
</evidence>
<dbReference type="InterPro" id="IPR047525">
    <property type="entry name" value="TfoX-like"/>
</dbReference>
<proteinExistence type="predicted"/>
<gene>
    <name evidence="2" type="ORF">FN976_03915</name>
</gene>
<comment type="caution">
    <text evidence="2">The sequence shown here is derived from an EMBL/GenBank/DDBJ whole genome shotgun (WGS) entry which is preliminary data.</text>
</comment>
<keyword evidence="3" id="KW-1185">Reference proteome</keyword>
<sequence length="112" mass="12495">MAGLGGVEARRMFGGRGVFRAGLMFALIADDMLYFKTDEANVGRFEGRGLPPFTYLAKGERKSLRYFQAPPEVFDEAQAMTEWARDAFECALRNQKPKAAKPKSAARKKASR</sequence>
<reference evidence="2 3" key="1">
    <citation type="submission" date="2019-07" db="EMBL/GenBank/DDBJ databases">
        <title>Caenimonas sedimenti sp. nov., isolated from activated sludge.</title>
        <authorList>
            <person name="Xu J."/>
        </authorList>
    </citation>
    <scope>NUCLEOTIDE SEQUENCE [LARGE SCALE GENOMIC DNA]</scope>
    <source>
        <strain evidence="2 3">HX-9-20</strain>
    </source>
</reference>
<dbReference type="PANTHER" id="PTHR36121">
    <property type="entry name" value="PROTEIN SXY"/>
    <property type="match status" value="1"/>
</dbReference>
<dbReference type="Proteomes" id="UP000318199">
    <property type="component" value="Unassembled WGS sequence"/>
</dbReference>
<dbReference type="PANTHER" id="PTHR36121:SF1">
    <property type="entry name" value="PROTEIN SXY"/>
    <property type="match status" value="1"/>
</dbReference>
<dbReference type="Pfam" id="PF04993">
    <property type="entry name" value="TfoX_N"/>
    <property type="match status" value="1"/>
</dbReference>
<accession>A0A562ZWW7</accession>
<feature type="domain" description="TfoX N-terminal" evidence="1">
    <location>
        <begin position="2"/>
        <end position="91"/>
    </location>
</feature>
<evidence type="ECO:0000313" key="3">
    <source>
        <dbReference type="Proteomes" id="UP000318199"/>
    </source>
</evidence>
<dbReference type="InterPro" id="IPR007076">
    <property type="entry name" value="TfoX_N"/>
</dbReference>
<dbReference type="SUPFAM" id="SSF159894">
    <property type="entry name" value="YgaC/TfoX-N like"/>
    <property type="match status" value="1"/>
</dbReference>
<dbReference type="Gene3D" id="3.30.1460.30">
    <property type="entry name" value="YgaC/TfoX-N like chaperone"/>
    <property type="match status" value="1"/>
</dbReference>
<evidence type="ECO:0000259" key="1">
    <source>
        <dbReference type="Pfam" id="PF04993"/>
    </source>
</evidence>
<dbReference type="EMBL" id="VOBQ01000003">
    <property type="protein sequence ID" value="TWO72828.1"/>
    <property type="molecule type" value="Genomic_DNA"/>
</dbReference>
<protein>
    <submittedName>
        <fullName evidence="2">TfoX/Sxy family protein</fullName>
    </submittedName>
</protein>
<dbReference type="OrthoDB" id="8687154at2"/>
<dbReference type="AlphaFoldDB" id="A0A562ZWW7"/>
<name>A0A562ZWW7_9BURK</name>
<organism evidence="2 3">
    <name type="scientific">Caenimonas sedimenti</name>
    <dbReference type="NCBI Taxonomy" id="2596921"/>
    <lineage>
        <taxon>Bacteria</taxon>
        <taxon>Pseudomonadati</taxon>
        <taxon>Pseudomonadota</taxon>
        <taxon>Betaproteobacteria</taxon>
        <taxon>Burkholderiales</taxon>
        <taxon>Comamonadaceae</taxon>
        <taxon>Caenimonas</taxon>
    </lineage>
</organism>